<keyword evidence="2" id="KW-1185">Reference proteome</keyword>
<evidence type="ECO:0000313" key="1">
    <source>
        <dbReference type="EMBL" id="KAK3852629.1"/>
    </source>
</evidence>
<comment type="caution">
    <text evidence="1">The sequence shown here is derived from an EMBL/GenBank/DDBJ whole genome shotgun (WGS) entry which is preliminary data.</text>
</comment>
<name>A0AAE1EHN3_PETCI</name>
<accession>A0AAE1EHN3</accession>
<dbReference type="AlphaFoldDB" id="A0AAE1EHN3"/>
<organism evidence="1 2">
    <name type="scientific">Petrolisthes cinctipes</name>
    <name type="common">Flat porcelain crab</name>
    <dbReference type="NCBI Taxonomy" id="88211"/>
    <lineage>
        <taxon>Eukaryota</taxon>
        <taxon>Metazoa</taxon>
        <taxon>Ecdysozoa</taxon>
        <taxon>Arthropoda</taxon>
        <taxon>Crustacea</taxon>
        <taxon>Multicrustacea</taxon>
        <taxon>Malacostraca</taxon>
        <taxon>Eumalacostraca</taxon>
        <taxon>Eucarida</taxon>
        <taxon>Decapoda</taxon>
        <taxon>Pleocyemata</taxon>
        <taxon>Anomura</taxon>
        <taxon>Galatheoidea</taxon>
        <taxon>Porcellanidae</taxon>
        <taxon>Petrolisthes</taxon>
    </lineage>
</organism>
<evidence type="ECO:0000313" key="2">
    <source>
        <dbReference type="Proteomes" id="UP001286313"/>
    </source>
</evidence>
<gene>
    <name evidence="1" type="ORF">Pcinc_040796</name>
</gene>
<reference evidence="1" key="1">
    <citation type="submission" date="2023-10" db="EMBL/GenBank/DDBJ databases">
        <title>Genome assemblies of two species of porcelain crab, Petrolisthes cinctipes and Petrolisthes manimaculis (Anomura: Porcellanidae).</title>
        <authorList>
            <person name="Angst P."/>
        </authorList>
    </citation>
    <scope>NUCLEOTIDE SEQUENCE</scope>
    <source>
        <strain evidence="1">PB745_01</strain>
        <tissue evidence="1">Gill</tissue>
    </source>
</reference>
<dbReference type="Proteomes" id="UP001286313">
    <property type="component" value="Unassembled WGS sequence"/>
</dbReference>
<proteinExistence type="predicted"/>
<dbReference type="EMBL" id="JAWQEG010007327">
    <property type="protein sequence ID" value="KAK3852629.1"/>
    <property type="molecule type" value="Genomic_DNA"/>
</dbReference>
<sequence length="185" mass="20137">MSGVVVGSWGASVGSIVKPCEVPPRCEPHSTLSHTHLSLAPTTHPPTPLTCSHLPPTHASHLLAPTTHPRLSLARTYHPPTPLTHTYHPRLSLKLLTKTFRLPPLPFAPHTHTSTHSHPSLHSLALIPPLTRTHPSHSYPSLSLSHKPFACSCYPSCKVTHPCCNNIHLLLADTSLHNLASFILH</sequence>
<protein>
    <submittedName>
        <fullName evidence="1">Uncharacterized protein</fullName>
    </submittedName>
</protein>